<evidence type="ECO:0000313" key="1">
    <source>
        <dbReference type="EMBL" id="VDK75169.1"/>
    </source>
</evidence>
<dbReference type="AlphaFoldDB" id="A0A3P6SVS5"/>
<evidence type="ECO:0000313" key="2">
    <source>
        <dbReference type="Proteomes" id="UP000281553"/>
    </source>
</evidence>
<accession>A0A3P6SVS5</accession>
<dbReference type="OrthoDB" id="6285179at2759"/>
<name>A0A3P6SVS5_DIBLA</name>
<proteinExistence type="predicted"/>
<dbReference type="Proteomes" id="UP000281553">
    <property type="component" value="Unassembled WGS sequence"/>
</dbReference>
<sequence length="389" mass="43215">MVDFAKFRHHSLFFTSKAPRPQFFTPTRPRVLGRDNRVPIGRSWESPIDISDSNATDRCLHPFKLVWASVFQRMAATSDMFLQALQRYLDSTVAAQGDADCDGASQHPPYIYPSVDLGCPPGPPPPLAPRIPSFSSNYIGFPSAEHHLRAYQAVRAEVAPLRPSVEGAFDHTLPVHTPQQTVSLLRMAARSTFDPPVARQRAAANNDERTYIIGSYTAEASTMLDLALLPSLSRADPNCSTPVEVDMTLSTTEPSTGAVFSPLEEKIEWETDARSEVLMTPGLRKRHAKLVTQAANVRHELSTVETCLCYAQRQAYPPIHGGGSPYALESSASVSKARAACTETVEVCVDYNLDESLLTQSHYRSQYRLSRVLRRIWHRVCCCIRPETD</sequence>
<dbReference type="EMBL" id="UYRU01042408">
    <property type="protein sequence ID" value="VDK75169.1"/>
    <property type="molecule type" value="Genomic_DNA"/>
</dbReference>
<reference evidence="1 2" key="1">
    <citation type="submission" date="2018-11" db="EMBL/GenBank/DDBJ databases">
        <authorList>
            <consortium name="Pathogen Informatics"/>
        </authorList>
    </citation>
    <scope>NUCLEOTIDE SEQUENCE [LARGE SCALE GENOMIC DNA]</scope>
</reference>
<protein>
    <submittedName>
        <fullName evidence="1">Uncharacterized protein</fullName>
    </submittedName>
</protein>
<keyword evidence="2" id="KW-1185">Reference proteome</keyword>
<organism evidence="1 2">
    <name type="scientific">Dibothriocephalus latus</name>
    <name type="common">Fish tapeworm</name>
    <name type="synonym">Diphyllobothrium latum</name>
    <dbReference type="NCBI Taxonomy" id="60516"/>
    <lineage>
        <taxon>Eukaryota</taxon>
        <taxon>Metazoa</taxon>
        <taxon>Spiralia</taxon>
        <taxon>Lophotrochozoa</taxon>
        <taxon>Platyhelminthes</taxon>
        <taxon>Cestoda</taxon>
        <taxon>Eucestoda</taxon>
        <taxon>Diphyllobothriidea</taxon>
        <taxon>Diphyllobothriidae</taxon>
        <taxon>Dibothriocephalus</taxon>
    </lineage>
</organism>
<gene>
    <name evidence="1" type="ORF">DILT_LOCUS2645</name>
</gene>